<dbReference type="Gene3D" id="1.10.287.1490">
    <property type="match status" value="1"/>
</dbReference>
<evidence type="ECO:0000313" key="5">
    <source>
        <dbReference type="EMBL" id="KAG0491001.1"/>
    </source>
</evidence>
<gene>
    <name evidence="5" type="ORF">HPP92_007864</name>
</gene>
<feature type="coiled-coil region" evidence="3">
    <location>
        <begin position="62"/>
        <end position="243"/>
    </location>
</feature>
<sequence>MEIHAENEAKEMAFKIKHSNAWVQARKLELQSLKDSPDESGRDPRQQVRYLKREFSKLKVDVSSALESKAKAEKQIEDCNLEASVSSSTVEKLRKELEEANEEHVLVELARIEAEREFKEIESQRAADAAEFSKKMAAAESRMKQLRREIDRKRVLEEKLAATNAELEILGEIKQSFRNEEAGKIANKRSGEEELQLVEEELNKAKTELESIKEEGFQCMASMDLIREELRKVSKDMESMKEMERHTESTIQLLNSKLLKAKSKLESVASAESRSRGIISNLSTALQQLNTEVETAHTEEKKITEETEKTREEIEMTETNVKSTERNLMGAIQELEAVKASEVVALAKLKNTTESTAQRRALAARCSSAIWVSKWEYEYLTNNAASAQAVAEQKITAIRAWIEVLRAHEKEALLKSEHMEREIKAMKVANTEEEEEEEVYGKGMVPTADKVEDQVDEVMELLKAGMQTPRRSNSMTASRRRSKVQTLSATAGAKTSARSPSLAIQKRKRVIPTLATLLRNRRGRHNK</sequence>
<comment type="caution">
    <text evidence="5">The sequence shown here is derived from an EMBL/GenBank/DDBJ whole genome shotgun (WGS) entry which is preliminary data.</text>
</comment>
<dbReference type="EMBL" id="JADCNM010000003">
    <property type="protein sequence ID" value="KAG0491001.1"/>
    <property type="molecule type" value="Genomic_DNA"/>
</dbReference>
<comment type="similarity">
    <text evidence="1">Belongs to the WEB family.</text>
</comment>
<dbReference type="Proteomes" id="UP000639772">
    <property type="component" value="Chromosome 3"/>
</dbReference>
<dbReference type="AlphaFoldDB" id="A0A835RF06"/>
<feature type="coiled-coil region" evidence="3">
    <location>
        <begin position="279"/>
        <end position="341"/>
    </location>
</feature>
<dbReference type="InterPro" id="IPR008545">
    <property type="entry name" value="Web"/>
</dbReference>
<reference evidence="5 6" key="1">
    <citation type="journal article" date="2020" name="Nat. Food">
        <title>A phased Vanilla planifolia genome enables genetic improvement of flavour and production.</title>
        <authorList>
            <person name="Hasing T."/>
            <person name="Tang H."/>
            <person name="Brym M."/>
            <person name="Khazi F."/>
            <person name="Huang T."/>
            <person name="Chambers A.H."/>
        </authorList>
    </citation>
    <scope>NUCLEOTIDE SEQUENCE [LARGE SCALE GENOMIC DNA]</scope>
    <source>
        <tissue evidence="5">Leaf</tissue>
    </source>
</reference>
<dbReference type="GO" id="GO:0005829">
    <property type="term" value="C:cytosol"/>
    <property type="evidence" value="ECO:0007669"/>
    <property type="project" value="TreeGrafter"/>
</dbReference>
<evidence type="ECO:0000256" key="1">
    <source>
        <dbReference type="ARBA" id="ARBA00005485"/>
    </source>
</evidence>
<evidence type="ECO:0000313" key="6">
    <source>
        <dbReference type="Proteomes" id="UP000639772"/>
    </source>
</evidence>
<proteinExistence type="inferred from homology"/>
<evidence type="ECO:0000256" key="3">
    <source>
        <dbReference type="SAM" id="Coils"/>
    </source>
</evidence>
<protein>
    <recommendedName>
        <fullName evidence="7">Protein PLASTID MOVEMENT IMPAIRED 2</fullName>
    </recommendedName>
</protein>
<dbReference type="PANTHER" id="PTHR32054">
    <property type="entry name" value="HEAVY CHAIN, PUTATIVE, EXPRESSED-RELATED-RELATED"/>
    <property type="match status" value="1"/>
</dbReference>
<evidence type="ECO:0008006" key="7">
    <source>
        <dbReference type="Google" id="ProtNLM"/>
    </source>
</evidence>
<evidence type="ECO:0000256" key="2">
    <source>
        <dbReference type="ARBA" id="ARBA00023054"/>
    </source>
</evidence>
<dbReference type="PANTHER" id="PTHR32054:SF2">
    <property type="entry name" value="PROTEIN PLASTID MOVEMENT IMPAIRED 2"/>
    <property type="match status" value="1"/>
</dbReference>
<accession>A0A835RF06</accession>
<evidence type="ECO:0000256" key="4">
    <source>
        <dbReference type="SAM" id="MobiDB-lite"/>
    </source>
</evidence>
<name>A0A835RF06_VANPL</name>
<feature type="region of interest" description="Disordered" evidence="4">
    <location>
        <begin position="468"/>
        <end position="504"/>
    </location>
</feature>
<dbReference type="Pfam" id="PF05701">
    <property type="entry name" value="WEMBL"/>
    <property type="match status" value="1"/>
</dbReference>
<organism evidence="5 6">
    <name type="scientific">Vanilla planifolia</name>
    <name type="common">Vanilla</name>
    <dbReference type="NCBI Taxonomy" id="51239"/>
    <lineage>
        <taxon>Eukaryota</taxon>
        <taxon>Viridiplantae</taxon>
        <taxon>Streptophyta</taxon>
        <taxon>Embryophyta</taxon>
        <taxon>Tracheophyta</taxon>
        <taxon>Spermatophyta</taxon>
        <taxon>Magnoliopsida</taxon>
        <taxon>Liliopsida</taxon>
        <taxon>Asparagales</taxon>
        <taxon>Orchidaceae</taxon>
        <taxon>Vanilloideae</taxon>
        <taxon>Vanilleae</taxon>
        <taxon>Vanilla</taxon>
    </lineage>
</organism>
<dbReference type="OrthoDB" id="685331at2759"/>
<dbReference type="GO" id="GO:0009903">
    <property type="term" value="P:chloroplast avoidance movement"/>
    <property type="evidence" value="ECO:0007669"/>
    <property type="project" value="TreeGrafter"/>
</dbReference>
<keyword evidence="2 3" id="KW-0175">Coiled coil</keyword>
<dbReference type="GO" id="GO:0009904">
    <property type="term" value="P:chloroplast accumulation movement"/>
    <property type="evidence" value="ECO:0007669"/>
    <property type="project" value="TreeGrafter"/>
</dbReference>